<evidence type="ECO:0000256" key="3">
    <source>
        <dbReference type="ARBA" id="ARBA00022741"/>
    </source>
</evidence>
<comment type="similarity">
    <text evidence="10 11">Belongs to the YjjX NTPase family.</text>
</comment>
<evidence type="ECO:0000256" key="10">
    <source>
        <dbReference type="ARBA" id="ARBA00060855"/>
    </source>
</evidence>
<dbReference type="InterPro" id="IPR026533">
    <property type="entry name" value="NTPase/PRRC1"/>
</dbReference>
<dbReference type="EC" id="3.6.1.73" evidence="11"/>
<evidence type="ECO:0000313" key="13">
    <source>
        <dbReference type="EMBL" id="SMX53728.1"/>
    </source>
</evidence>
<keyword evidence="5 11" id="KW-0460">Magnesium</keyword>
<dbReference type="GO" id="GO:0103023">
    <property type="term" value="F:ITPase activity"/>
    <property type="evidence" value="ECO:0007669"/>
    <property type="project" value="UniProtKB-EC"/>
</dbReference>
<sequence>MMKKIVIASHNPVKIEAVQAGFSRMFPGEDYGVESISVDSGVGHQPLSEQLAREGAENRARQARLAIPEGDFWVGVEGGCELQGDEMISFAWVVVLSGERVGSSRTAHFKLPAEVKNLVEAGMELGDADDVVFGIENSKQKSGAVGLLTGDVVTRKTLYEQAVILALIPFKQPELY</sequence>
<reference evidence="14" key="1">
    <citation type="submission" date="2017-05" db="EMBL/GenBank/DDBJ databases">
        <authorList>
            <person name="Kirkegaard R."/>
            <person name="Mcilroy J S."/>
        </authorList>
    </citation>
    <scope>NUCLEOTIDE SEQUENCE [LARGE SCALE GENOMIC DNA]</scope>
</reference>
<evidence type="ECO:0000256" key="8">
    <source>
        <dbReference type="ARBA" id="ARBA00048174"/>
    </source>
</evidence>
<name>A0A1Y6K4D2_9CHLR</name>
<dbReference type="NCBIfam" id="NF003459">
    <property type="entry name" value="PRK05074.1"/>
    <property type="match status" value="1"/>
</dbReference>
<evidence type="ECO:0000256" key="2">
    <source>
        <dbReference type="ARBA" id="ARBA00022723"/>
    </source>
</evidence>
<dbReference type="EMBL" id="LT859958">
    <property type="protein sequence ID" value="SMX53728.1"/>
    <property type="molecule type" value="Genomic_DNA"/>
</dbReference>
<dbReference type="AlphaFoldDB" id="A0A1Y6K4D2"/>
<keyword evidence="14" id="KW-1185">Reference proteome</keyword>
<dbReference type="InterPro" id="IPR002786">
    <property type="entry name" value="Non_canon_purine_NTPase"/>
</dbReference>
<dbReference type="Pfam" id="PF01931">
    <property type="entry name" value="NTPase_I-T"/>
    <property type="match status" value="1"/>
</dbReference>
<dbReference type="SUPFAM" id="SSF52972">
    <property type="entry name" value="ITPase-like"/>
    <property type="match status" value="1"/>
</dbReference>
<evidence type="ECO:0000256" key="4">
    <source>
        <dbReference type="ARBA" id="ARBA00022801"/>
    </source>
</evidence>
<keyword evidence="3 11" id="KW-0547">Nucleotide-binding</keyword>
<dbReference type="InterPro" id="IPR050299">
    <property type="entry name" value="YjjX_NTPase"/>
</dbReference>
<gene>
    <name evidence="13" type="ORF">CFX1CAM_0663</name>
</gene>
<comment type="subunit">
    <text evidence="11">Homodimer.</text>
</comment>
<dbReference type="GO" id="GO:0009117">
    <property type="term" value="P:nucleotide metabolic process"/>
    <property type="evidence" value="ECO:0007669"/>
    <property type="project" value="UniProtKB-KW"/>
</dbReference>
<dbReference type="RefSeq" id="WP_197687154.1">
    <property type="nucleotide sequence ID" value="NZ_LT859958.1"/>
</dbReference>
<dbReference type="HAMAP" id="MF_00648">
    <property type="entry name" value="Non_canon_purine_NTPase_YjjX"/>
    <property type="match status" value="1"/>
</dbReference>
<accession>A0A1Y6K4D2</accession>
<comment type="cofactor">
    <cofactor evidence="11">
        <name>Mg(2+)</name>
        <dbReference type="ChEBI" id="CHEBI:18420"/>
    </cofactor>
    <cofactor evidence="11">
        <name>Mn(2+)</name>
        <dbReference type="ChEBI" id="CHEBI:29035"/>
    </cofactor>
    <text evidence="11">Binds 1 divalent metal cation per subunit; can use either Mg(2+) or Mn(2+).</text>
</comment>
<dbReference type="NCBIfam" id="TIGR00258">
    <property type="entry name" value="inosine/xanthosine triphosphatase"/>
    <property type="match status" value="1"/>
</dbReference>
<organism evidence="13 14">
    <name type="scientific">Candidatus Brevifilum fermentans</name>
    <dbReference type="NCBI Taxonomy" id="1986204"/>
    <lineage>
        <taxon>Bacteria</taxon>
        <taxon>Bacillati</taxon>
        <taxon>Chloroflexota</taxon>
        <taxon>Anaerolineae</taxon>
        <taxon>Anaerolineales</taxon>
        <taxon>Anaerolineaceae</taxon>
        <taxon>Candidatus Brevifilum</taxon>
    </lineage>
</organism>
<keyword evidence="2 11" id="KW-0479">Metal-binding</keyword>
<keyword evidence="7 11" id="KW-0464">Manganese</keyword>
<dbReference type="PANTHER" id="PTHR34699">
    <property type="match status" value="1"/>
</dbReference>
<evidence type="ECO:0000256" key="1">
    <source>
        <dbReference type="ARBA" id="ARBA00001936"/>
    </source>
</evidence>
<evidence type="ECO:0000256" key="5">
    <source>
        <dbReference type="ARBA" id="ARBA00022842"/>
    </source>
</evidence>
<dbReference type="Proteomes" id="UP000195514">
    <property type="component" value="Chromosome I"/>
</dbReference>
<evidence type="ECO:0000313" key="14">
    <source>
        <dbReference type="Proteomes" id="UP000195514"/>
    </source>
</evidence>
<feature type="binding site" evidence="11">
    <location>
        <position position="39"/>
    </location>
    <ligand>
        <name>Mg(2+)</name>
        <dbReference type="ChEBI" id="CHEBI:18420"/>
    </ligand>
</feature>
<evidence type="ECO:0000256" key="11">
    <source>
        <dbReference type="HAMAP-Rule" id="MF_00648"/>
    </source>
</evidence>
<evidence type="ECO:0000259" key="12">
    <source>
        <dbReference type="Pfam" id="PF01931"/>
    </source>
</evidence>
<evidence type="ECO:0000256" key="7">
    <source>
        <dbReference type="ARBA" id="ARBA00023211"/>
    </source>
</evidence>
<protein>
    <recommendedName>
        <fullName evidence="11">Probable inosine/xanthosine triphosphatase</fullName>
        <shortName evidence="11">ITPase/XTPase</shortName>
        <ecNumber evidence="11">3.6.1.73</ecNumber>
    </recommendedName>
    <alternativeName>
        <fullName evidence="11">Non-canonical purine NTP phosphatase</fullName>
    </alternativeName>
    <alternativeName>
        <fullName evidence="11">Non-standard purine NTP phosphatase</fullName>
    </alternativeName>
    <alternativeName>
        <fullName evidence="11">Nucleoside-triphosphate phosphatase</fullName>
        <shortName evidence="11">NTPase</shortName>
    </alternativeName>
</protein>
<evidence type="ECO:0000256" key="6">
    <source>
        <dbReference type="ARBA" id="ARBA00023080"/>
    </source>
</evidence>
<evidence type="ECO:0000256" key="9">
    <source>
        <dbReference type="ARBA" id="ARBA00048781"/>
    </source>
</evidence>
<dbReference type="InterPro" id="IPR029001">
    <property type="entry name" value="ITPase-like_fam"/>
</dbReference>
<dbReference type="FunFam" id="3.90.950.10:FF:000002">
    <property type="entry name" value="Inosine/xanthosine triphosphatase"/>
    <property type="match status" value="1"/>
</dbReference>
<feature type="domain" description="Non-canonical purine NTP phosphatase/PRRC1" evidence="12">
    <location>
        <begin position="8"/>
        <end position="170"/>
    </location>
</feature>
<dbReference type="GO" id="GO:0006772">
    <property type="term" value="P:thiamine metabolic process"/>
    <property type="evidence" value="ECO:0007669"/>
    <property type="project" value="TreeGrafter"/>
</dbReference>
<keyword evidence="6 11" id="KW-0546">Nucleotide metabolism</keyword>
<dbReference type="GO" id="GO:0000166">
    <property type="term" value="F:nucleotide binding"/>
    <property type="evidence" value="ECO:0007669"/>
    <property type="project" value="UniProtKB-KW"/>
</dbReference>
<comment type="catalytic activity">
    <reaction evidence="9 11">
        <text>XTP + H2O = XDP + phosphate + H(+)</text>
        <dbReference type="Rhea" id="RHEA:28406"/>
        <dbReference type="ChEBI" id="CHEBI:15377"/>
        <dbReference type="ChEBI" id="CHEBI:15378"/>
        <dbReference type="ChEBI" id="CHEBI:43474"/>
        <dbReference type="ChEBI" id="CHEBI:59884"/>
        <dbReference type="ChEBI" id="CHEBI:61314"/>
        <dbReference type="EC" id="3.6.1.73"/>
    </reaction>
</comment>
<comment type="cofactor">
    <cofactor evidence="1">
        <name>Mn(2+)</name>
        <dbReference type="ChEBI" id="CHEBI:29035"/>
    </cofactor>
</comment>
<comment type="catalytic activity">
    <reaction evidence="8 11">
        <text>ITP + H2O = IDP + phosphate + H(+)</text>
        <dbReference type="Rhea" id="RHEA:28330"/>
        <dbReference type="ChEBI" id="CHEBI:15377"/>
        <dbReference type="ChEBI" id="CHEBI:15378"/>
        <dbReference type="ChEBI" id="CHEBI:43474"/>
        <dbReference type="ChEBI" id="CHEBI:58280"/>
        <dbReference type="ChEBI" id="CHEBI:61402"/>
        <dbReference type="EC" id="3.6.1.73"/>
    </reaction>
</comment>
<dbReference type="KEGG" id="abat:CFX1CAM_0663"/>
<dbReference type="Gene3D" id="3.90.950.10">
    <property type="match status" value="1"/>
</dbReference>
<dbReference type="PANTHER" id="PTHR34699:SF2">
    <property type="entry name" value="NON-CANONICAL PURINE NTP PHOSPHATASE_PRRC1 DOMAIN-CONTAINING PROTEIN"/>
    <property type="match status" value="1"/>
</dbReference>
<keyword evidence="4 11" id="KW-0378">Hydrolase</keyword>
<comment type="caution">
    <text evidence="11">Lacks conserved residue(s) required for the propagation of feature annotation.</text>
</comment>
<proteinExistence type="inferred from homology"/>
<feature type="binding site" evidence="11">
    <location>
        <position position="69"/>
    </location>
    <ligand>
        <name>Mg(2+)</name>
        <dbReference type="ChEBI" id="CHEBI:18420"/>
    </ligand>
</feature>
<comment type="function">
    <text evidence="11">Phosphatase that hydrolyzes non-canonical purine nucleotides such as XTP and ITP to their respective diphosphate derivatives. Probably excludes non-canonical purines from DNA/RNA precursor pool, thus preventing their incorporation into DNA/RNA and avoiding chromosomal lesions.</text>
</comment>
<feature type="binding site" evidence="11">
    <location>
        <begin position="69"/>
        <end position="70"/>
    </location>
    <ligand>
        <name>substrate</name>
    </ligand>
</feature>
<dbReference type="GO" id="GO:0046872">
    <property type="term" value="F:metal ion binding"/>
    <property type="evidence" value="ECO:0007669"/>
    <property type="project" value="UniProtKB-KW"/>
</dbReference>